<evidence type="ECO:0000256" key="1">
    <source>
        <dbReference type="SAM" id="MobiDB-lite"/>
    </source>
</evidence>
<dbReference type="Proteomes" id="UP001165080">
    <property type="component" value="Unassembled WGS sequence"/>
</dbReference>
<dbReference type="EMBL" id="BRXU01000015">
    <property type="protein sequence ID" value="GLC56329.1"/>
    <property type="molecule type" value="Genomic_DNA"/>
</dbReference>
<sequence length="107" mass="11296">MHEAVQAGQRLLPHIKPRRTRRVRERRDEGMEATSAGVETANPLAPPLAGLAAGKAPAPRPRHPTAWEDATAALASLDLGSSRRQGPPARKRPRVDLGGGVDGNTGS</sequence>
<evidence type="ECO:0000313" key="2">
    <source>
        <dbReference type="EMBL" id="GLC56329.1"/>
    </source>
</evidence>
<organism evidence="2 3">
    <name type="scientific">Pleodorina starrii</name>
    <dbReference type="NCBI Taxonomy" id="330485"/>
    <lineage>
        <taxon>Eukaryota</taxon>
        <taxon>Viridiplantae</taxon>
        <taxon>Chlorophyta</taxon>
        <taxon>core chlorophytes</taxon>
        <taxon>Chlorophyceae</taxon>
        <taxon>CS clade</taxon>
        <taxon>Chlamydomonadales</taxon>
        <taxon>Volvocaceae</taxon>
        <taxon>Pleodorina</taxon>
    </lineage>
</organism>
<proteinExistence type="predicted"/>
<dbReference type="AlphaFoldDB" id="A0A9W6BQ95"/>
<feature type="compositionally biased region" description="Low complexity" evidence="1">
    <location>
        <begin position="41"/>
        <end position="57"/>
    </location>
</feature>
<feature type="region of interest" description="Disordered" evidence="1">
    <location>
        <begin position="1"/>
        <end position="107"/>
    </location>
</feature>
<feature type="compositionally biased region" description="Basic residues" evidence="1">
    <location>
        <begin position="13"/>
        <end position="24"/>
    </location>
</feature>
<evidence type="ECO:0000313" key="3">
    <source>
        <dbReference type="Proteomes" id="UP001165080"/>
    </source>
</evidence>
<name>A0A9W6BQ95_9CHLO</name>
<accession>A0A9W6BQ95</accession>
<feature type="compositionally biased region" description="Gly residues" evidence="1">
    <location>
        <begin position="97"/>
        <end position="107"/>
    </location>
</feature>
<reference evidence="2 3" key="1">
    <citation type="journal article" date="2023" name="Commun. Biol.">
        <title>Reorganization of the ancestral sex-determining regions during the evolution of trioecy in Pleodorina starrii.</title>
        <authorList>
            <person name="Takahashi K."/>
            <person name="Suzuki S."/>
            <person name="Kawai-Toyooka H."/>
            <person name="Yamamoto K."/>
            <person name="Hamaji T."/>
            <person name="Ootsuki R."/>
            <person name="Yamaguchi H."/>
            <person name="Kawachi M."/>
            <person name="Higashiyama T."/>
            <person name="Nozaki H."/>
        </authorList>
    </citation>
    <scope>NUCLEOTIDE SEQUENCE [LARGE SCALE GENOMIC DNA]</scope>
    <source>
        <strain evidence="2 3">NIES-4479</strain>
    </source>
</reference>
<protein>
    <submittedName>
        <fullName evidence="2">Uncharacterized protein</fullName>
    </submittedName>
</protein>
<comment type="caution">
    <text evidence="2">The sequence shown here is derived from an EMBL/GenBank/DDBJ whole genome shotgun (WGS) entry which is preliminary data.</text>
</comment>
<gene>
    <name evidence="2" type="primary">PLESTB001651</name>
    <name evidence="2" type="ORF">PLESTB_001093100</name>
</gene>
<keyword evidence="3" id="KW-1185">Reference proteome</keyword>